<protein>
    <recommendedName>
        <fullName evidence="4">WYL domain-containing protein</fullName>
    </recommendedName>
</protein>
<reference evidence="2 3" key="1">
    <citation type="submission" date="2018-01" db="EMBL/GenBank/DDBJ databases">
        <title>Draft Genome Sequence of Komagataeibacter maltaceti LMG 1529, a Vinegar Producing Acetic Acid Bacterium Isolated from Malt Vinegar Brewery Acetifiers.</title>
        <authorList>
            <person name="Zhang Q."/>
            <person name="Hollensteiner J."/>
            <person name="Poehlein A."/>
            <person name="Daniel R."/>
        </authorList>
    </citation>
    <scope>NUCLEOTIDE SEQUENCE [LARGE SCALE GENOMIC DNA]</scope>
    <source>
        <strain evidence="2 3">LMG 1529</strain>
    </source>
</reference>
<gene>
    <name evidence="2" type="ORF">KMAL_21970</name>
</gene>
<dbReference type="RefSeq" id="WP_110095760.1">
    <property type="nucleotide sequence ID" value="NZ_NKUE01000024.1"/>
</dbReference>
<keyword evidence="3" id="KW-1185">Reference proteome</keyword>
<evidence type="ECO:0000313" key="2">
    <source>
        <dbReference type="EMBL" id="POF62183.1"/>
    </source>
</evidence>
<comment type="caution">
    <text evidence="2">The sequence shown here is derived from an EMBL/GenBank/DDBJ whole genome shotgun (WGS) entry which is preliminary data.</text>
</comment>
<dbReference type="EMBL" id="POTC01000031">
    <property type="protein sequence ID" value="POF62183.1"/>
    <property type="molecule type" value="Genomic_DNA"/>
</dbReference>
<keyword evidence="1" id="KW-0812">Transmembrane</keyword>
<evidence type="ECO:0008006" key="4">
    <source>
        <dbReference type="Google" id="ProtNLM"/>
    </source>
</evidence>
<keyword evidence="1" id="KW-0472">Membrane</keyword>
<organism evidence="2 3">
    <name type="scientific">Novacetimonas maltaceti</name>
    <dbReference type="NCBI Taxonomy" id="1203393"/>
    <lineage>
        <taxon>Bacteria</taxon>
        <taxon>Pseudomonadati</taxon>
        <taxon>Pseudomonadota</taxon>
        <taxon>Alphaproteobacteria</taxon>
        <taxon>Acetobacterales</taxon>
        <taxon>Acetobacteraceae</taxon>
        <taxon>Novacetimonas</taxon>
    </lineage>
</organism>
<sequence>MAQFFVVVFAISAFIISYFLGTGFWASIGITIFIAIVCFVLLIRILARMGKDLPTDADAPSNGGERIEPPTSRRRGTVQQTFVEKVQNARVIIDYKDANKTETQRTVDVKNFDFYVNRDGTTIIVDLNTYCELRNAPRKFNYRRIIEASDAETGETIPNLGAWLWARRV</sequence>
<dbReference type="OrthoDB" id="9807255at2"/>
<keyword evidence="1" id="KW-1133">Transmembrane helix</keyword>
<accession>A0A2S3W0V6</accession>
<name>A0A2S3W0V6_9PROT</name>
<evidence type="ECO:0000256" key="1">
    <source>
        <dbReference type="SAM" id="Phobius"/>
    </source>
</evidence>
<proteinExistence type="predicted"/>
<feature type="transmembrane region" description="Helical" evidence="1">
    <location>
        <begin position="23"/>
        <end position="43"/>
    </location>
</feature>
<dbReference type="Proteomes" id="UP000237344">
    <property type="component" value="Unassembled WGS sequence"/>
</dbReference>
<evidence type="ECO:0000313" key="3">
    <source>
        <dbReference type="Proteomes" id="UP000237344"/>
    </source>
</evidence>
<dbReference type="AlphaFoldDB" id="A0A2S3W0V6"/>